<evidence type="ECO:0000313" key="1">
    <source>
        <dbReference type="EMBL" id="AFN75816.1"/>
    </source>
</evidence>
<dbReference type="KEGG" id="mro:MROS_2586"/>
<protein>
    <submittedName>
        <fullName evidence="1">Uncharacterized protein</fullName>
    </submittedName>
</protein>
<accession>I7A7G2</accession>
<sequence length="293" mass="33209">MFLTFACGETGVDSIRVVSFRLIEYDVTGGFVGVRLKTVIDSNGNAVFSYYRSNKKYCIAKKLTDEQLDRLNLAFDEYVVLRLQNEYKPEHPIADGFSYHVKYVSAGGITKDISASDGADIPFEFKNILTTLGEINRSINSEPEYATLISAWEGEGIVKNWIFTDVILESNTAYYYDSLENAGQIIDYFRNVNDQYGNNILFLSGDSLYSIYDGGKSYGYFRVYRSYPAILWNDVFDFDVNEALNEGISKQLYEWESIGLQPGNTYAFILDKIEDNGRVVQVRLVPGVPCNDD</sequence>
<dbReference type="HOGENOM" id="CLU_949315_0_0_10"/>
<reference evidence="1 2" key="1">
    <citation type="journal article" date="2013" name="PLoS ONE">
        <title>Genomic analysis of Melioribacter roseus, facultatively anaerobic organotrophic bacterium representing a novel deep lineage within Bacteriodetes/Chlorobi group.</title>
        <authorList>
            <person name="Kadnikov V.V."/>
            <person name="Mardanov A.V."/>
            <person name="Podosokorskaya O.A."/>
            <person name="Gavrilov S.N."/>
            <person name="Kublanov I.V."/>
            <person name="Beletsky A.V."/>
            <person name="Bonch-Osmolovskaya E.A."/>
            <person name="Ravin N.V."/>
        </authorList>
    </citation>
    <scope>NUCLEOTIDE SEQUENCE [LARGE SCALE GENOMIC DNA]</scope>
    <source>
        <strain evidence="2">JCM 17771 / P3M-2</strain>
    </source>
</reference>
<proteinExistence type="predicted"/>
<gene>
    <name evidence="1" type="ordered locus">MROS_2586</name>
</gene>
<evidence type="ECO:0000313" key="2">
    <source>
        <dbReference type="Proteomes" id="UP000009011"/>
    </source>
</evidence>
<dbReference type="Proteomes" id="UP000009011">
    <property type="component" value="Chromosome"/>
</dbReference>
<dbReference type="RefSeq" id="WP_014857246.1">
    <property type="nucleotide sequence ID" value="NC_018178.1"/>
</dbReference>
<organism evidence="1 2">
    <name type="scientific">Melioribacter roseus (strain DSM 23840 / JCM 17771 / VKM B-2668 / P3M-2)</name>
    <dbReference type="NCBI Taxonomy" id="1191523"/>
    <lineage>
        <taxon>Bacteria</taxon>
        <taxon>Pseudomonadati</taxon>
        <taxon>Ignavibacteriota</taxon>
        <taxon>Ignavibacteria</taxon>
        <taxon>Ignavibacteriales</taxon>
        <taxon>Melioribacteraceae</taxon>
        <taxon>Melioribacter</taxon>
    </lineage>
</organism>
<dbReference type="EMBL" id="CP003557">
    <property type="protein sequence ID" value="AFN75816.1"/>
    <property type="molecule type" value="Genomic_DNA"/>
</dbReference>
<name>I7A7G2_MELRP</name>
<dbReference type="AlphaFoldDB" id="I7A7G2"/>
<keyword evidence="2" id="KW-1185">Reference proteome</keyword>